<feature type="binding site" evidence="7">
    <location>
        <begin position="23"/>
        <end position="25"/>
    </location>
    <ligand>
        <name>shikimate</name>
        <dbReference type="ChEBI" id="CHEBI:36208"/>
    </ligand>
</feature>
<keyword evidence="5 7" id="KW-0560">Oxidoreductase</keyword>
<evidence type="ECO:0000259" key="8">
    <source>
        <dbReference type="Pfam" id="PF08501"/>
    </source>
</evidence>
<feature type="binding site" evidence="7">
    <location>
        <position position="237"/>
    </location>
    <ligand>
        <name>shikimate</name>
        <dbReference type="ChEBI" id="CHEBI:36208"/>
    </ligand>
</feature>
<feature type="binding site" evidence="7">
    <location>
        <position position="86"/>
    </location>
    <ligand>
        <name>NADP(+)</name>
        <dbReference type="ChEBI" id="CHEBI:58349"/>
    </ligand>
</feature>
<dbReference type="GO" id="GO:0008652">
    <property type="term" value="P:amino acid biosynthetic process"/>
    <property type="evidence" value="ECO:0007669"/>
    <property type="project" value="UniProtKB-KW"/>
</dbReference>
<feature type="binding site" evidence="7">
    <location>
        <position position="258"/>
    </location>
    <ligand>
        <name>NADP(+)</name>
        <dbReference type="ChEBI" id="CHEBI:58349"/>
    </ligand>
</feature>
<keyword evidence="6 7" id="KW-0057">Aromatic amino acid biosynthesis</keyword>
<evidence type="ECO:0000256" key="6">
    <source>
        <dbReference type="ARBA" id="ARBA00023141"/>
    </source>
</evidence>
<dbReference type="SUPFAM" id="SSF51735">
    <property type="entry name" value="NAD(P)-binding Rossmann-fold domains"/>
    <property type="match status" value="1"/>
</dbReference>
<dbReference type="UniPathway" id="UPA00053">
    <property type="reaction ID" value="UER00087"/>
</dbReference>
<feature type="binding site" evidence="7">
    <location>
        <begin position="160"/>
        <end position="165"/>
    </location>
    <ligand>
        <name>NADP(+)</name>
        <dbReference type="ChEBI" id="CHEBI:58349"/>
    </ligand>
</feature>
<dbReference type="InterPro" id="IPR022893">
    <property type="entry name" value="Shikimate_DH_fam"/>
</dbReference>
<feature type="binding site" evidence="7">
    <location>
        <position position="70"/>
    </location>
    <ligand>
        <name>shikimate</name>
        <dbReference type="ChEBI" id="CHEBI:36208"/>
    </ligand>
</feature>
<feature type="binding site" evidence="7">
    <location>
        <position position="111"/>
    </location>
    <ligand>
        <name>shikimate</name>
        <dbReference type="ChEBI" id="CHEBI:36208"/>
    </ligand>
</feature>
<evidence type="ECO:0000256" key="4">
    <source>
        <dbReference type="ARBA" id="ARBA00022857"/>
    </source>
</evidence>
<dbReference type="PANTHER" id="PTHR21089:SF1">
    <property type="entry name" value="BIFUNCTIONAL 3-DEHYDROQUINATE DEHYDRATASE_SHIKIMATE DEHYDROGENASE, CHLOROPLASTIC"/>
    <property type="match status" value="1"/>
</dbReference>
<dbReference type="GO" id="GO:0019632">
    <property type="term" value="P:shikimate metabolic process"/>
    <property type="evidence" value="ECO:0007669"/>
    <property type="project" value="InterPro"/>
</dbReference>
<comment type="function">
    <text evidence="7">Involved in the biosynthesis of the chorismate, which leads to the biosynthesis of aromatic amino acids. Catalyzes the reversible NADPH linked reduction of 3-dehydroshikimate (DHSA) to yield shikimate (SA).</text>
</comment>
<reference evidence="9 10" key="1">
    <citation type="journal article" date="2016" name="Nat. Commun.">
        <title>Thousands of microbial genomes shed light on interconnected biogeochemical processes in an aquifer system.</title>
        <authorList>
            <person name="Anantharaman K."/>
            <person name="Brown C.T."/>
            <person name="Hug L.A."/>
            <person name="Sharon I."/>
            <person name="Castelle C.J."/>
            <person name="Probst A.J."/>
            <person name="Thomas B.C."/>
            <person name="Singh A."/>
            <person name="Wilkins M.J."/>
            <person name="Karaoz U."/>
            <person name="Brodie E.L."/>
            <person name="Williams K.H."/>
            <person name="Hubbard S.S."/>
            <person name="Banfield J.F."/>
        </authorList>
    </citation>
    <scope>NUCLEOTIDE SEQUENCE [LARGE SCALE GENOMIC DNA]</scope>
</reference>
<accession>A0A1F5YUV0</accession>
<evidence type="ECO:0000256" key="5">
    <source>
        <dbReference type="ARBA" id="ARBA00023002"/>
    </source>
</evidence>
<evidence type="ECO:0000256" key="7">
    <source>
        <dbReference type="HAMAP-Rule" id="MF_00222"/>
    </source>
</evidence>
<dbReference type="EC" id="1.1.1.25" evidence="2 7"/>
<protein>
    <recommendedName>
        <fullName evidence="2 7">Shikimate dehydrogenase (NADP(+))</fullName>
        <shortName evidence="7">SDH</shortName>
        <ecNumber evidence="2 7">1.1.1.25</ecNumber>
    </recommendedName>
</protein>
<comment type="catalytic activity">
    <reaction evidence="7">
        <text>shikimate + NADP(+) = 3-dehydroshikimate + NADPH + H(+)</text>
        <dbReference type="Rhea" id="RHEA:17737"/>
        <dbReference type="ChEBI" id="CHEBI:15378"/>
        <dbReference type="ChEBI" id="CHEBI:16630"/>
        <dbReference type="ChEBI" id="CHEBI:36208"/>
        <dbReference type="ChEBI" id="CHEBI:57783"/>
        <dbReference type="ChEBI" id="CHEBI:58349"/>
        <dbReference type="EC" id="1.1.1.25"/>
    </reaction>
</comment>
<dbReference type="GO" id="GO:0009423">
    <property type="term" value="P:chorismate biosynthetic process"/>
    <property type="evidence" value="ECO:0007669"/>
    <property type="project" value="UniProtKB-UniRule"/>
</dbReference>
<comment type="caution">
    <text evidence="9">The sequence shown here is derived from an EMBL/GenBank/DDBJ whole genome shotgun (WGS) entry which is preliminary data.</text>
</comment>
<dbReference type="EMBL" id="MFIX01000126">
    <property type="protein sequence ID" value="OGG04001.1"/>
    <property type="molecule type" value="Genomic_DNA"/>
</dbReference>
<dbReference type="PANTHER" id="PTHR21089">
    <property type="entry name" value="SHIKIMATE DEHYDROGENASE"/>
    <property type="match status" value="1"/>
</dbReference>
<organism evidence="9 10">
    <name type="scientific">Candidatus Glassbacteria bacterium RIFCSPLOWO2_12_FULL_58_11</name>
    <dbReference type="NCBI Taxonomy" id="1817867"/>
    <lineage>
        <taxon>Bacteria</taxon>
        <taxon>Candidatus Glassiibacteriota</taxon>
    </lineage>
</organism>
<dbReference type="GO" id="GO:0004764">
    <property type="term" value="F:shikimate 3-dehydrogenase (NADP+) activity"/>
    <property type="evidence" value="ECO:0007669"/>
    <property type="project" value="UniProtKB-UniRule"/>
</dbReference>
<evidence type="ECO:0000256" key="3">
    <source>
        <dbReference type="ARBA" id="ARBA00022605"/>
    </source>
</evidence>
<evidence type="ECO:0000256" key="1">
    <source>
        <dbReference type="ARBA" id="ARBA00004871"/>
    </source>
</evidence>
<dbReference type="Pfam" id="PF08501">
    <property type="entry name" value="Shikimate_dh_N"/>
    <property type="match status" value="1"/>
</dbReference>
<dbReference type="STRING" id="1817867.A3F83_09870"/>
<feature type="active site" description="Proton acceptor" evidence="7">
    <location>
        <position position="74"/>
    </location>
</feature>
<dbReference type="GO" id="GO:0050661">
    <property type="term" value="F:NADP binding"/>
    <property type="evidence" value="ECO:0007669"/>
    <property type="project" value="InterPro"/>
</dbReference>
<dbReference type="NCBIfam" id="TIGR00507">
    <property type="entry name" value="aroE"/>
    <property type="match status" value="1"/>
</dbReference>
<dbReference type="GO" id="GO:0009073">
    <property type="term" value="P:aromatic amino acid family biosynthetic process"/>
    <property type="evidence" value="ECO:0007669"/>
    <property type="project" value="UniProtKB-KW"/>
</dbReference>
<dbReference type="Gene3D" id="3.40.50.720">
    <property type="entry name" value="NAD(P)-binding Rossmann-like Domain"/>
    <property type="match status" value="1"/>
</dbReference>
<dbReference type="Proteomes" id="UP000179129">
    <property type="component" value="Unassembled WGS sequence"/>
</dbReference>
<evidence type="ECO:0000256" key="2">
    <source>
        <dbReference type="ARBA" id="ARBA00012962"/>
    </source>
</evidence>
<feature type="binding site" evidence="7">
    <location>
        <position position="265"/>
    </location>
    <ligand>
        <name>shikimate</name>
        <dbReference type="ChEBI" id="CHEBI:36208"/>
    </ligand>
</feature>
<proteinExistence type="inferred from homology"/>
<feature type="domain" description="Shikimate dehydrogenase substrate binding N-terminal" evidence="8">
    <location>
        <begin position="15"/>
        <end position="97"/>
    </location>
</feature>
<dbReference type="InterPro" id="IPR036291">
    <property type="entry name" value="NAD(P)-bd_dom_sf"/>
</dbReference>
<comment type="similarity">
    <text evidence="7">Belongs to the shikimate dehydrogenase family.</text>
</comment>
<comment type="pathway">
    <text evidence="1 7">Metabolic intermediate biosynthesis; chorismate biosynthesis; chorismate from D-erythrose 4-phosphate and phosphoenolpyruvate: step 4/7.</text>
</comment>
<gene>
    <name evidence="7" type="primary">aroE</name>
    <name evidence="9" type="ORF">A3F83_09870</name>
</gene>
<dbReference type="InterPro" id="IPR013708">
    <property type="entry name" value="Shikimate_DH-bd_N"/>
</dbReference>
<dbReference type="SUPFAM" id="SSF53223">
    <property type="entry name" value="Aminoacid dehydrogenase-like, N-terminal domain"/>
    <property type="match status" value="1"/>
</dbReference>
<dbReference type="InterPro" id="IPR011342">
    <property type="entry name" value="Shikimate_DH"/>
</dbReference>
<feature type="binding site" evidence="7">
    <location>
        <position position="95"/>
    </location>
    <ligand>
        <name>shikimate</name>
        <dbReference type="ChEBI" id="CHEBI:36208"/>
    </ligand>
</feature>
<evidence type="ECO:0000313" key="9">
    <source>
        <dbReference type="EMBL" id="OGG04001.1"/>
    </source>
</evidence>
<keyword evidence="4 7" id="KW-0521">NADP</keyword>
<dbReference type="HAMAP" id="MF_00222">
    <property type="entry name" value="Shikimate_DH_AroE"/>
    <property type="match status" value="1"/>
</dbReference>
<dbReference type="Gene3D" id="3.40.50.10860">
    <property type="entry name" value="Leucine Dehydrogenase, chain A, domain 1"/>
    <property type="match status" value="1"/>
</dbReference>
<feature type="binding site" evidence="7">
    <location>
        <position position="235"/>
    </location>
    <ligand>
        <name>NADP(+)</name>
        <dbReference type="ChEBI" id="CHEBI:58349"/>
    </ligand>
</feature>
<feature type="binding site" evidence="7">
    <location>
        <begin position="136"/>
        <end position="140"/>
    </location>
    <ligand>
        <name>NADP(+)</name>
        <dbReference type="ChEBI" id="CHEBI:58349"/>
    </ligand>
</feature>
<evidence type="ECO:0000313" key="10">
    <source>
        <dbReference type="Proteomes" id="UP000179129"/>
    </source>
</evidence>
<comment type="subunit">
    <text evidence="7">Homodimer.</text>
</comment>
<name>A0A1F5YUV0_9BACT</name>
<dbReference type="InterPro" id="IPR046346">
    <property type="entry name" value="Aminoacid_DH-like_N_sf"/>
</dbReference>
<sequence>MRKPPITSKTKVLGVIGSPIEHSLSPLLHNYILERLGADYSYVAFPVKPEMAQHVGLAFRTLGLSGLNVTLPFKETVVEQMDHLTEEAQTVGAVNTIGRDSQGRLLGHNTDVAGFLGAVNLGHEGELAGRAATVLGAGGAARAVLYALGLAGARPIYLVNRTHSRAEELAGWISYVFPELAVELVSRSDKEAFREAVSNSCLTVNVTPLGMKPHINESPLPGGIMPKPGALVFDTVYNPHETLLLKTAKAAGCRPIGGLDMLIIQGVASLAWWLNTDLPLRPLIGPLRKKLLATLESGQAPAEKRPKK</sequence>
<keyword evidence="3 7" id="KW-0028">Amino-acid biosynthesis</keyword>
<dbReference type="CDD" id="cd01065">
    <property type="entry name" value="NAD_bind_Shikimate_DH"/>
    <property type="match status" value="1"/>
</dbReference>
<dbReference type="AlphaFoldDB" id="A0A1F5YUV0"/>